<sequence length="35" mass="3746">MSEFSSERAASAISNYLQQFSSGSSLQFVPGTCNN</sequence>
<reference evidence="1" key="1">
    <citation type="submission" date="2018-11" db="EMBL/GenBank/DDBJ databases">
        <authorList>
            <consortium name="Genoscope - CEA"/>
            <person name="William W."/>
        </authorList>
    </citation>
    <scope>NUCLEOTIDE SEQUENCE</scope>
</reference>
<name>A0A3P5YUC0_BRACM</name>
<protein>
    <submittedName>
        <fullName evidence="1">Uncharacterized protein</fullName>
    </submittedName>
</protein>
<gene>
    <name evidence="1" type="ORF">BRAA09T41079Z</name>
</gene>
<dbReference type="AlphaFoldDB" id="A0A3P5YUC0"/>
<accession>A0A3P5YUC0</accession>
<dbReference type="EMBL" id="LR031568">
    <property type="protein sequence ID" value="VDC63468.1"/>
    <property type="molecule type" value="Genomic_DNA"/>
</dbReference>
<evidence type="ECO:0000313" key="1">
    <source>
        <dbReference type="EMBL" id="VDC63468.1"/>
    </source>
</evidence>
<proteinExistence type="predicted"/>
<organism evidence="1">
    <name type="scientific">Brassica campestris</name>
    <name type="common">Field mustard</name>
    <dbReference type="NCBI Taxonomy" id="3711"/>
    <lineage>
        <taxon>Eukaryota</taxon>
        <taxon>Viridiplantae</taxon>
        <taxon>Streptophyta</taxon>
        <taxon>Embryophyta</taxon>
        <taxon>Tracheophyta</taxon>
        <taxon>Spermatophyta</taxon>
        <taxon>Magnoliopsida</taxon>
        <taxon>eudicotyledons</taxon>
        <taxon>Gunneridae</taxon>
        <taxon>Pentapetalae</taxon>
        <taxon>rosids</taxon>
        <taxon>malvids</taxon>
        <taxon>Brassicales</taxon>
        <taxon>Brassicaceae</taxon>
        <taxon>Brassiceae</taxon>
        <taxon>Brassica</taxon>
    </lineage>
</organism>